<dbReference type="NCBIfam" id="TIGR03666">
    <property type="entry name" value="Rv2061_F420"/>
    <property type="match status" value="1"/>
</dbReference>
<dbReference type="Proteomes" id="UP000199092">
    <property type="component" value="Chromosome I"/>
</dbReference>
<keyword evidence="1" id="KW-0560">Oxidoreductase</keyword>
<keyword evidence="4" id="KW-1185">Reference proteome</keyword>
<dbReference type="Pfam" id="PF01243">
    <property type="entry name" value="PNPOx_N"/>
    <property type="match status" value="1"/>
</dbReference>
<gene>
    <name evidence="3" type="ORF">SAMN04488543_4131</name>
</gene>
<dbReference type="AlphaFoldDB" id="A0A1H2A042"/>
<evidence type="ECO:0000259" key="2">
    <source>
        <dbReference type="Pfam" id="PF01243"/>
    </source>
</evidence>
<dbReference type="Gene3D" id="2.30.110.10">
    <property type="entry name" value="Electron Transport, Fmn-binding Protein, Chain A"/>
    <property type="match status" value="1"/>
</dbReference>
<evidence type="ECO:0000256" key="1">
    <source>
        <dbReference type="ARBA" id="ARBA00023002"/>
    </source>
</evidence>
<accession>A0A1H2A042</accession>
<dbReference type="InterPro" id="IPR011576">
    <property type="entry name" value="Pyridox_Oxase_N"/>
</dbReference>
<dbReference type="STRING" id="546871.SAMN04488543_4131"/>
<proteinExistence type="predicted"/>
<feature type="domain" description="Pyridoxamine 5'-phosphate oxidase N-terminal" evidence="2">
    <location>
        <begin position="11"/>
        <end position="109"/>
    </location>
</feature>
<dbReference type="PANTHER" id="PTHR35176">
    <property type="entry name" value="HEME OXYGENASE HI_0854-RELATED"/>
    <property type="match status" value="1"/>
</dbReference>
<dbReference type="InterPro" id="IPR019965">
    <property type="entry name" value="PPOX_F420-dep_Rv2061_put"/>
</dbReference>
<dbReference type="OrthoDB" id="5738083at2"/>
<dbReference type="EMBL" id="LT629749">
    <property type="protein sequence ID" value="SDT39411.1"/>
    <property type="molecule type" value="Genomic_DNA"/>
</dbReference>
<dbReference type="PANTHER" id="PTHR35176:SF11">
    <property type="entry name" value="PYRIDOXAMINE 5'-PHOSPHATE OXIDASE FAMILY PROTEIN"/>
    <property type="match status" value="1"/>
</dbReference>
<dbReference type="GO" id="GO:0070967">
    <property type="term" value="F:coenzyme F420 binding"/>
    <property type="evidence" value="ECO:0007669"/>
    <property type="project" value="TreeGrafter"/>
</dbReference>
<organism evidence="3 4">
    <name type="scientific">Friedmanniella luteola</name>
    <dbReference type="NCBI Taxonomy" id="546871"/>
    <lineage>
        <taxon>Bacteria</taxon>
        <taxon>Bacillati</taxon>
        <taxon>Actinomycetota</taxon>
        <taxon>Actinomycetes</taxon>
        <taxon>Propionibacteriales</taxon>
        <taxon>Nocardioidaceae</taxon>
        <taxon>Friedmanniella</taxon>
    </lineage>
</organism>
<dbReference type="InterPro" id="IPR052019">
    <property type="entry name" value="F420H2_bilvrd_red/Heme_oxyg"/>
</dbReference>
<protein>
    <recommendedName>
        <fullName evidence="2">Pyridoxamine 5'-phosphate oxidase N-terminal domain-containing protein</fullName>
    </recommendedName>
</protein>
<evidence type="ECO:0000313" key="4">
    <source>
        <dbReference type="Proteomes" id="UP000199092"/>
    </source>
</evidence>
<dbReference type="InterPro" id="IPR012349">
    <property type="entry name" value="Split_barrel_FMN-bd"/>
</dbReference>
<dbReference type="GO" id="GO:0005829">
    <property type="term" value="C:cytosol"/>
    <property type="evidence" value="ECO:0007669"/>
    <property type="project" value="TreeGrafter"/>
</dbReference>
<evidence type="ECO:0000313" key="3">
    <source>
        <dbReference type="EMBL" id="SDT39411.1"/>
    </source>
</evidence>
<name>A0A1H2A042_9ACTN</name>
<dbReference type="GO" id="GO:0016627">
    <property type="term" value="F:oxidoreductase activity, acting on the CH-CH group of donors"/>
    <property type="evidence" value="ECO:0007669"/>
    <property type="project" value="TreeGrafter"/>
</dbReference>
<dbReference type="SUPFAM" id="SSF50475">
    <property type="entry name" value="FMN-binding split barrel"/>
    <property type="match status" value="1"/>
</dbReference>
<dbReference type="RefSeq" id="WP_091415637.1">
    <property type="nucleotide sequence ID" value="NZ_LT629749.1"/>
</dbReference>
<reference evidence="3 4" key="1">
    <citation type="submission" date="2016-10" db="EMBL/GenBank/DDBJ databases">
        <authorList>
            <person name="de Groot N.N."/>
        </authorList>
    </citation>
    <scope>NUCLEOTIDE SEQUENCE [LARGE SCALE GENOMIC DNA]</scope>
    <source>
        <strain evidence="3 4">DSM 21741</strain>
    </source>
</reference>
<sequence>MSAAGPVPAAFAALGEASFVSLTTYRRSGAAVSTPVWVAADGDDLVVLTPSASGKVNRLRHDARVELRPCSRRGAVAPDAPTVAGRAAVEPASVEHVRGLVKAKYGLEYRVFMLVERIIARGEQERLGLRITPA</sequence>